<comment type="caution">
    <text evidence="2">The sequence shown here is derived from an EMBL/GenBank/DDBJ whole genome shotgun (WGS) entry which is preliminary data.</text>
</comment>
<feature type="compositionally biased region" description="Basic and acidic residues" evidence="1">
    <location>
        <begin position="317"/>
        <end position="383"/>
    </location>
</feature>
<evidence type="ECO:0000313" key="3">
    <source>
        <dbReference type="Proteomes" id="UP000696485"/>
    </source>
</evidence>
<feature type="compositionally biased region" description="Polar residues" evidence="1">
    <location>
        <begin position="293"/>
        <end position="305"/>
    </location>
</feature>
<name>A0A9P5VLV2_9FUNG</name>
<reference evidence="2" key="1">
    <citation type="journal article" date="2020" name="Fungal Divers.">
        <title>Resolving the Mortierellaceae phylogeny through synthesis of multi-gene phylogenetics and phylogenomics.</title>
        <authorList>
            <person name="Vandepol N."/>
            <person name="Liber J."/>
            <person name="Desiro A."/>
            <person name="Na H."/>
            <person name="Kennedy M."/>
            <person name="Barry K."/>
            <person name="Grigoriev I.V."/>
            <person name="Miller A.N."/>
            <person name="O'Donnell K."/>
            <person name="Stajich J.E."/>
            <person name="Bonito G."/>
        </authorList>
    </citation>
    <scope>NUCLEOTIDE SEQUENCE</scope>
    <source>
        <strain evidence="2">NVP1</strain>
    </source>
</reference>
<feature type="compositionally biased region" description="Gly residues" evidence="1">
    <location>
        <begin position="136"/>
        <end position="155"/>
    </location>
</feature>
<protein>
    <submittedName>
        <fullName evidence="2">Uncharacterized protein</fullName>
    </submittedName>
</protein>
<sequence>MGSKDNLDLYDEELDYGDLDDLDAELLDSDLAAVDVTYDEFDLDADELDPDFAPQSTITTTSTSDVKEGEGDPAPSFEQESSTSSLSTSHNTHALPSKPSVDNKDVKSEEQSPASNDGASFGSNRSSARPPYGSPTRGGMGRGYGGRGRGQPYMGGMGRGSFDNRQGGMMGMGMNGMNMNPMNMGMMGMNMSLGMGVGGTQYPYDGYGNPGNRSMGYYGGSNGMDGNMAQGMNRMNQNMGGMNARPGSMAGRNIHINPKFQNLAGMPNISAAIAPTCGFSPNPNAGAGAKSATWDNNRSSMSPVRSTRPGAENNGDYQRDRQSTRDNSARLDDRTTNSDRDRRSDSYNSHSRSDREGGSRSSDRGSNDRSRHESGHGRSDSKYQDSPGRNSDSRRRDSRSHSPMGRPATVSSINSRLSLGTKRGNDTMNGDSFNKSQKSNDASTPHSSKEEPESVSFLRGRHDRSCGKNTKDSNAAPTGFVRMDNVPESTSDSVIRALADGVSGVDRILTVSKEGTSVTLGFGTVDEAKFFRRQINRTSVGGSLVTVTLMST</sequence>
<dbReference type="Proteomes" id="UP000696485">
    <property type="component" value="Unassembled WGS sequence"/>
</dbReference>
<feature type="compositionally biased region" description="Basic and acidic residues" evidence="1">
    <location>
        <begin position="101"/>
        <end position="110"/>
    </location>
</feature>
<feature type="region of interest" description="Disordered" evidence="1">
    <location>
        <begin position="45"/>
        <end position="155"/>
    </location>
</feature>
<proteinExistence type="predicted"/>
<organism evidence="2 3">
    <name type="scientific">Podila minutissima</name>
    <dbReference type="NCBI Taxonomy" id="64525"/>
    <lineage>
        <taxon>Eukaryota</taxon>
        <taxon>Fungi</taxon>
        <taxon>Fungi incertae sedis</taxon>
        <taxon>Mucoromycota</taxon>
        <taxon>Mortierellomycotina</taxon>
        <taxon>Mortierellomycetes</taxon>
        <taxon>Mortierellales</taxon>
        <taxon>Mortierellaceae</taxon>
        <taxon>Podila</taxon>
    </lineage>
</organism>
<evidence type="ECO:0000256" key="1">
    <source>
        <dbReference type="SAM" id="MobiDB-lite"/>
    </source>
</evidence>
<dbReference type="AlphaFoldDB" id="A0A9P5VLV2"/>
<dbReference type="EMBL" id="JAAAUY010000329">
    <property type="protein sequence ID" value="KAF9331341.1"/>
    <property type="molecule type" value="Genomic_DNA"/>
</dbReference>
<evidence type="ECO:0000313" key="2">
    <source>
        <dbReference type="EMBL" id="KAF9331341.1"/>
    </source>
</evidence>
<feature type="compositionally biased region" description="Polar residues" evidence="1">
    <location>
        <begin position="426"/>
        <end position="446"/>
    </location>
</feature>
<accession>A0A9P5VLV2</accession>
<gene>
    <name evidence="2" type="ORF">BG006_005787</name>
</gene>
<feature type="compositionally biased region" description="Polar residues" evidence="1">
    <location>
        <begin position="54"/>
        <end position="64"/>
    </location>
</feature>
<feature type="region of interest" description="Disordered" evidence="1">
    <location>
        <begin position="284"/>
        <end position="485"/>
    </location>
</feature>
<feature type="compositionally biased region" description="Polar residues" evidence="1">
    <location>
        <begin position="111"/>
        <end position="127"/>
    </location>
</feature>
<feature type="compositionally biased region" description="Polar residues" evidence="1">
    <location>
        <begin position="409"/>
        <end position="418"/>
    </location>
</feature>
<keyword evidence="3" id="KW-1185">Reference proteome</keyword>